<keyword evidence="3" id="KW-1133">Transmembrane helix</keyword>
<evidence type="ECO:0000256" key="2">
    <source>
        <dbReference type="ARBA" id="ARBA00022692"/>
    </source>
</evidence>
<dbReference type="PANTHER" id="PTHR30168">
    <property type="entry name" value="PUTATIVE MEMBRANE PROTEIN YPFJ"/>
    <property type="match status" value="1"/>
</dbReference>
<dbReference type="PANTHER" id="PTHR30168:SF0">
    <property type="entry name" value="INNER MEMBRANE PROTEIN"/>
    <property type="match status" value="1"/>
</dbReference>
<dbReference type="InterPro" id="IPR007343">
    <property type="entry name" value="Uncharacterised_pept_Zn_put"/>
</dbReference>
<evidence type="ECO:0008006" key="8">
    <source>
        <dbReference type="Google" id="ProtNLM"/>
    </source>
</evidence>
<name>A0A2T0NAX0_9ACTN</name>
<dbReference type="EMBL" id="PVNG01000001">
    <property type="protein sequence ID" value="PRX70145.1"/>
    <property type="molecule type" value="Genomic_DNA"/>
</dbReference>
<dbReference type="AlphaFoldDB" id="A0A2T0NAX0"/>
<dbReference type="GO" id="GO:0016020">
    <property type="term" value="C:membrane"/>
    <property type="evidence" value="ECO:0007669"/>
    <property type="project" value="UniProtKB-SubCell"/>
</dbReference>
<evidence type="ECO:0000256" key="1">
    <source>
        <dbReference type="ARBA" id="ARBA00004167"/>
    </source>
</evidence>
<organism evidence="6 7">
    <name type="scientific">Nonomuraea fuscirosea</name>
    <dbReference type="NCBI Taxonomy" id="1291556"/>
    <lineage>
        <taxon>Bacteria</taxon>
        <taxon>Bacillati</taxon>
        <taxon>Actinomycetota</taxon>
        <taxon>Actinomycetes</taxon>
        <taxon>Streptosporangiales</taxon>
        <taxon>Streptosporangiaceae</taxon>
        <taxon>Nonomuraea</taxon>
    </lineage>
</organism>
<dbReference type="Proteomes" id="UP000238312">
    <property type="component" value="Unassembled WGS sequence"/>
</dbReference>
<gene>
    <name evidence="6" type="ORF">B0I32_101232</name>
</gene>
<comment type="caution">
    <text evidence="6">The sequence shown here is derived from an EMBL/GenBank/DDBJ whole genome shotgun (WGS) entry which is preliminary data.</text>
</comment>
<keyword evidence="2" id="KW-0812">Transmembrane</keyword>
<dbReference type="Pfam" id="PF04228">
    <property type="entry name" value="Zn_peptidase"/>
    <property type="match status" value="1"/>
</dbReference>
<keyword evidence="5" id="KW-0732">Signal</keyword>
<dbReference type="OrthoDB" id="9774900at2"/>
<evidence type="ECO:0000313" key="6">
    <source>
        <dbReference type="EMBL" id="PRX70145.1"/>
    </source>
</evidence>
<proteinExistence type="predicted"/>
<keyword evidence="7" id="KW-1185">Reference proteome</keyword>
<dbReference type="RefSeq" id="WP_106234151.1">
    <property type="nucleotide sequence ID" value="NZ_PVNG01000001.1"/>
</dbReference>
<evidence type="ECO:0000256" key="4">
    <source>
        <dbReference type="ARBA" id="ARBA00023136"/>
    </source>
</evidence>
<evidence type="ECO:0000313" key="7">
    <source>
        <dbReference type="Proteomes" id="UP000238312"/>
    </source>
</evidence>
<reference evidence="6 7" key="1">
    <citation type="submission" date="2018-03" db="EMBL/GenBank/DDBJ databases">
        <title>Genomic Encyclopedia of Type Strains, Phase III (KMG-III): the genomes of soil and plant-associated and newly described type strains.</title>
        <authorList>
            <person name="Whitman W."/>
        </authorList>
    </citation>
    <scope>NUCLEOTIDE SEQUENCE [LARGE SCALE GENOMIC DNA]</scope>
    <source>
        <strain evidence="6 7">CGMCC 4.7104</strain>
    </source>
</reference>
<protein>
    <recommendedName>
        <fullName evidence="8">Metalloprotease</fullName>
    </recommendedName>
</protein>
<evidence type="ECO:0000256" key="3">
    <source>
        <dbReference type="ARBA" id="ARBA00022989"/>
    </source>
</evidence>
<evidence type="ECO:0000256" key="5">
    <source>
        <dbReference type="SAM" id="SignalP"/>
    </source>
</evidence>
<sequence>MRIPLTALLAGALASVLLAGTAHAATSSSSAPAFKAALAKNPIYKTGKLGYDTCDEQDVQSADVDEVRVYLEGVLDCLDAAWKPVVERAGFTFSKPTLRLITKPGAPTGCGDKFPAAAQAVYCSKNKRITYLVNSAVVQEPNDLMLMAVLAHEYGHHIQRLTGMFGALTPYKRKNIARVLDESRRLELQAECLAGTFIGSVWHSLGRKETDFTYITGSGGSGSVLSLLGIKGEDQAQQTHGSAKNIGAWLKRGYDTESAGGCNTFKAPKSQVS</sequence>
<feature type="chain" id="PRO_5015506091" description="Metalloprotease" evidence="5">
    <location>
        <begin position="25"/>
        <end position="273"/>
    </location>
</feature>
<keyword evidence="4" id="KW-0472">Membrane</keyword>
<feature type="signal peptide" evidence="5">
    <location>
        <begin position="1"/>
        <end position="24"/>
    </location>
</feature>
<comment type="subcellular location">
    <subcellularLocation>
        <location evidence="1">Membrane</location>
        <topology evidence="1">Single-pass membrane protein</topology>
    </subcellularLocation>
</comment>
<accession>A0A2T0NAX0</accession>